<comment type="caution">
    <text evidence="6">The sequence shown here is derived from an EMBL/GenBank/DDBJ whole genome shotgun (WGS) entry which is preliminary data.</text>
</comment>
<dbReference type="Pfam" id="PF01965">
    <property type="entry name" value="DJ-1_PfpI"/>
    <property type="match status" value="1"/>
</dbReference>
<dbReference type="Gene3D" id="3.40.50.880">
    <property type="match status" value="1"/>
</dbReference>
<dbReference type="PANTHER" id="PTHR43130:SF3">
    <property type="entry name" value="HTH-TYPE TRANSCRIPTIONAL REGULATOR RV1931C"/>
    <property type="match status" value="1"/>
</dbReference>
<evidence type="ECO:0000256" key="4">
    <source>
        <dbReference type="SAM" id="MobiDB-lite"/>
    </source>
</evidence>
<evidence type="ECO:0000313" key="6">
    <source>
        <dbReference type="EMBL" id="CAE6757668.1"/>
    </source>
</evidence>
<dbReference type="PANTHER" id="PTHR43130">
    <property type="entry name" value="ARAC-FAMILY TRANSCRIPTIONAL REGULATOR"/>
    <property type="match status" value="1"/>
</dbReference>
<evidence type="ECO:0000313" key="7">
    <source>
        <dbReference type="Proteomes" id="UP000672526"/>
    </source>
</evidence>
<evidence type="ECO:0000259" key="5">
    <source>
        <dbReference type="PROSITE" id="PS01124"/>
    </source>
</evidence>
<evidence type="ECO:0000256" key="2">
    <source>
        <dbReference type="ARBA" id="ARBA00023125"/>
    </source>
</evidence>
<dbReference type="Pfam" id="PF12833">
    <property type="entry name" value="HTH_18"/>
    <property type="match status" value="1"/>
</dbReference>
<dbReference type="RefSeq" id="WP_236066876.1">
    <property type="nucleotide sequence ID" value="NZ_CAJNBK010000008.1"/>
</dbReference>
<dbReference type="PRINTS" id="PR00032">
    <property type="entry name" value="HTHARAC"/>
</dbReference>
<keyword evidence="1" id="KW-0805">Transcription regulation</keyword>
<dbReference type="SUPFAM" id="SSF46689">
    <property type="entry name" value="Homeodomain-like"/>
    <property type="match status" value="1"/>
</dbReference>
<dbReference type="PROSITE" id="PS00041">
    <property type="entry name" value="HTH_ARAC_FAMILY_1"/>
    <property type="match status" value="1"/>
</dbReference>
<accession>A0ABN7LNL1</accession>
<sequence length="346" mass="37664">MPEDMSFLLLPGFSAIGFMSAVEPLRVANRFRGDLYRWRILSLDGAPVAASNGISINAEAAIADVREAQTVFVVAGFEPLACYTRVLGDCLKRLERAGATLGGIDTGSFILAEAGLLSASDSVTVHWEALSAFRERYGSLNASQELFEIGARRITCAGGTASIDMMLDLIGRKHGAALASAVSEQFVVSRIRQRSDHQRMEIAARYGVHNRKLIQVIGAMEQHMEEPLTPDQLASEISVTRRQLERLFCASLKDTPTHFYLQLRLTRARELLQQTDMSITSICVACGFESPSHFSRTYRARFGVSPRSDRQVTGGRNGDAGVSSSEDEGGGEGEVTRALAPSPSFQ</sequence>
<keyword evidence="3" id="KW-0804">Transcription</keyword>
<feature type="domain" description="HTH araC/xylS-type" evidence="5">
    <location>
        <begin position="214"/>
        <end position="312"/>
    </location>
</feature>
<evidence type="ECO:0000256" key="3">
    <source>
        <dbReference type="ARBA" id="ARBA00023163"/>
    </source>
</evidence>
<dbReference type="SUPFAM" id="SSF52317">
    <property type="entry name" value="Class I glutamine amidotransferase-like"/>
    <property type="match status" value="1"/>
</dbReference>
<protein>
    <submittedName>
        <fullName evidence="6">HTH-type transcriptional regulator CdhR</fullName>
    </submittedName>
</protein>
<reference evidence="6 7" key="1">
    <citation type="submission" date="2021-02" db="EMBL/GenBank/DDBJ databases">
        <authorList>
            <person name="Vanwijnsberghe S."/>
        </authorList>
    </citation>
    <scope>NUCLEOTIDE SEQUENCE [LARGE SCALE GENOMIC DNA]</scope>
    <source>
        <strain evidence="6 7">LMG 31837</strain>
    </source>
</reference>
<gene>
    <name evidence="6" type="primary">cdhR_6</name>
    <name evidence="6" type="ORF">R69888_03255</name>
</gene>
<proteinExistence type="predicted"/>
<dbReference type="Proteomes" id="UP000672526">
    <property type="component" value="Unassembled WGS sequence"/>
</dbReference>
<dbReference type="PROSITE" id="PS01124">
    <property type="entry name" value="HTH_ARAC_FAMILY_2"/>
    <property type="match status" value="1"/>
</dbReference>
<dbReference type="CDD" id="cd03136">
    <property type="entry name" value="GATase1_AraC_ArgR_like"/>
    <property type="match status" value="1"/>
</dbReference>
<dbReference type="InterPro" id="IPR052158">
    <property type="entry name" value="INH-QAR"/>
</dbReference>
<dbReference type="InterPro" id="IPR029062">
    <property type="entry name" value="Class_I_gatase-like"/>
</dbReference>
<keyword evidence="2" id="KW-0238">DNA-binding</keyword>
<dbReference type="InterPro" id="IPR018062">
    <property type="entry name" value="HTH_AraC-typ_CS"/>
</dbReference>
<dbReference type="Gene3D" id="1.10.10.60">
    <property type="entry name" value="Homeodomain-like"/>
    <property type="match status" value="1"/>
</dbReference>
<dbReference type="InterPro" id="IPR009057">
    <property type="entry name" value="Homeodomain-like_sf"/>
</dbReference>
<dbReference type="SMART" id="SM00342">
    <property type="entry name" value="HTH_ARAC"/>
    <property type="match status" value="1"/>
</dbReference>
<feature type="region of interest" description="Disordered" evidence="4">
    <location>
        <begin position="305"/>
        <end position="346"/>
    </location>
</feature>
<dbReference type="InterPro" id="IPR002818">
    <property type="entry name" value="DJ-1/PfpI"/>
</dbReference>
<organism evidence="6 7">
    <name type="scientific">Paraburkholderia haematera</name>
    <dbReference type="NCBI Taxonomy" id="2793077"/>
    <lineage>
        <taxon>Bacteria</taxon>
        <taxon>Pseudomonadati</taxon>
        <taxon>Pseudomonadota</taxon>
        <taxon>Betaproteobacteria</taxon>
        <taxon>Burkholderiales</taxon>
        <taxon>Burkholderiaceae</taxon>
        <taxon>Paraburkholderia</taxon>
    </lineage>
</organism>
<keyword evidence="7" id="KW-1185">Reference proteome</keyword>
<name>A0ABN7LNL1_9BURK</name>
<dbReference type="InterPro" id="IPR020449">
    <property type="entry name" value="Tscrpt_reg_AraC-type_HTH"/>
</dbReference>
<evidence type="ECO:0000256" key="1">
    <source>
        <dbReference type="ARBA" id="ARBA00023015"/>
    </source>
</evidence>
<dbReference type="EMBL" id="CAJNBK010000008">
    <property type="protein sequence ID" value="CAE6757668.1"/>
    <property type="molecule type" value="Genomic_DNA"/>
</dbReference>
<dbReference type="InterPro" id="IPR018060">
    <property type="entry name" value="HTH_AraC"/>
</dbReference>